<feature type="compositionally biased region" description="Basic and acidic residues" evidence="7">
    <location>
        <begin position="243"/>
        <end position="255"/>
    </location>
</feature>
<dbReference type="SUPFAM" id="SSF52540">
    <property type="entry name" value="P-loop containing nucleoside triphosphate hydrolases"/>
    <property type="match status" value="1"/>
</dbReference>
<dbReference type="Gene3D" id="3.40.50.300">
    <property type="entry name" value="P-loop containing nucleotide triphosphate hydrolases"/>
    <property type="match status" value="1"/>
</dbReference>
<accession>A0ABT9N4S5</accession>
<dbReference type="InterPro" id="IPR005158">
    <property type="entry name" value="BTAD"/>
</dbReference>
<dbReference type="SMART" id="SM00028">
    <property type="entry name" value="TPR"/>
    <property type="match status" value="6"/>
</dbReference>
<dbReference type="Pfam" id="PF13424">
    <property type="entry name" value="TPR_12"/>
    <property type="match status" value="2"/>
</dbReference>
<organism evidence="9 10">
    <name type="scientific">Catenuloplanes nepalensis</name>
    <dbReference type="NCBI Taxonomy" id="587533"/>
    <lineage>
        <taxon>Bacteria</taxon>
        <taxon>Bacillati</taxon>
        <taxon>Actinomycetota</taxon>
        <taxon>Actinomycetes</taxon>
        <taxon>Micromonosporales</taxon>
        <taxon>Micromonosporaceae</taxon>
        <taxon>Catenuloplanes</taxon>
    </lineage>
</organism>
<feature type="DNA-binding region" description="OmpR/PhoB-type" evidence="6">
    <location>
        <begin position="1"/>
        <end position="90"/>
    </location>
</feature>
<evidence type="ECO:0000256" key="3">
    <source>
        <dbReference type="ARBA" id="ARBA00023125"/>
    </source>
</evidence>
<dbReference type="PANTHER" id="PTHR35807">
    <property type="entry name" value="TRANSCRIPTIONAL REGULATOR REDD-RELATED"/>
    <property type="match status" value="1"/>
</dbReference>
<dbReference type="InterPro" id="IPR001867">
    <property type="entry name" value="OmpR/PhoB-type_DNA-bd"/>
</dbReference>
<feature type="region of interest" description="Disordered" evidence="7">
    <location>
        <begin position="243"/>
        <end position="275"/>
    </location>
</feature>
<dbReference type="InterPro" id="IPR016032">
    <property type="entry name" value="Sig_transdc_resp-reg_C-effctor"/>
</dbReference>
<dbReference type="Gene3D" id="1.10.10.10">
    <property type="entry name" value="Winged helix-like DNA-binding domain superfamily/Winged helix DNA-binding domain"/>
    <property type="match status" value="2"/>
</dbReference>
<evidence type="ECO:0000313" key="10">
    <source>
        <dbReference type="Proteomes" id="UP001240984"/>
    </source>
</evidence>
<dbReference type="PRINTS" id="PR00364">
    <property type="entry name" value="DISEASERSIST"/>
</dbReference>
<dbReference type="CDD" id="cd15831">
    <property type="entry name" value="BTAD"/>
    <property type="match status" value="1"/>
</dbReference>
<comment type="caution">
    <text evidence="9">The sequence shown here is derived from an EMBL/GenBank/DDBJ whole genome shotgun (WGS) entry which is preliminary data.</text>
</comment>
<feature type="repeat" description="TPR" evidence="5">
    <location>
        <begin position="757"/>
        <end position="790"/>
    </location>
</feature>
<sequence>MRLLVLGPFRAFDDGAPLPLGPPKQRLLAAVLLCRRGDIVTSAELIDALWGAAPPASAGGNLRSYVHGLRRVLGVDRLTGHGRSGYRLDVPAGAVDATEFVEAAARGEVALAAGDTATARALLHDALGLWRDRPFADLPDVPVLAREAARLGEYRLLALEHRVEADLRSGSAAEIVAELRDLVTAHPYRERFQLQLMLALYRAGRTADALAWGRDAMARMRRDLGVEPSDELRALEVAILRRERRLDPPGEREPPGDGAGPVPAELPSAPGHFTGRGAELRTLTELATRQARAAGVPVIAVVGTAGVGKTALAVSWGHRAARRFPDGQLYLDLHGFHDGPAVTPYDGVSRLLRSLGVDPDRIPASLDEASAMFRSRIAGRRILIVLDNAPSAELVRPMVPGSPGCLVLVTSRDRLTGLLARDGAQVLALQPLPPAGAVGLIRRVLGGDRGAAEPAALTRLAEACGCLPLALRIAAANLAERPDRTIADHVADLSAGNRLDRLAVDGDGSLAVRQAFDLSYRALDPPVRRCFRLLGSMPGRDAGVPSVAAMLGVSAAETSRSLDRLAGAHLAHRDDHGRFRLHDLVREFARERALAEDPADREAALGDLLEFCAATAYAAAQVLYPQMARLPPADDRGAVVAAFADAADAAAWVNAELPNLAAAVLHAAEHGPRQAAWVIAGALRGTFWHSRATAEWTVVAEAAERAADAEGDAAARAAAQLSLATVAMVRRDYPEARRRHVRVLALSRLARWREGEATALANLAAVYGEMGKLDPSVAYFRRALAVNRQIGWRPGIAVTLCNIGQTLAFLGRLPEAVEHFERALRVYEELGASGGQAVALTNLAEIQRLQDQLGDARDSIRRARLIARDVGRVDTEAHALIQSAAICREAGSPAESLRHARAALELTARVGDRLLSAYAHEEVAKARLATGDVDGARSSFETARGLAAEIGNRYLETAMRVESAMAAGRADREAAVQDTTDALAVAREHGYALLEGRAYAVLTELAGDPAGSARAAVAIQDRTGWRLGRARLLEVIRAGGR</sequence>
<dbReference type="InterPro" id="IPR027417">
    <property type="entry name" value="P-loop_NTPase"/>
</dbReference>
<dbReference type="InterPro" id="IPR011990">
    <property type="entry name" value="TPR-like_helical_dom_sf"/>
</dbReference>
<dbReference type="PANTHER" id="PTHR35807:SF1">
    <property type="entry name" value="TRANSCRIPTIONAL REGULATOR REDD"/>
    <property type="match status" value="1"/>
</dbReference>
<evidence type="ECO:0000256" key="4">
    <source>
        <dbReference type="ARBA" id="ARBA00023163"/>
    </source>
</evidence>
<protein>
    <submittedName>
        <fullName evidence="9">DNA-binding SARP family transcriptional activator/Tfp pilus assembly protein PilF</fullName>
    </submittedName>
</protein>
<keyword evidence="10" id="KW-1185">Reference proteome</keyword>
<evidence type="ECO:0000256" key="2">
    <source>
        <dbReference type="ARBA" id="ARBA00023015"/>
    </source>
</evidence>
<dbReference type="SUPFAM" id="SSF48452">
    <property type="entry name" value="TPR-like"/>
    <property type="match status" value="3"/>
</dbReference>
<comment type="similarity">
    <text evidence="1">Belongs to the AfsR/DnrI/RedD regulatory family.</text>
</comment>
<dbReference type="RefSeq" id="WP_306836771.1">
    <property type="nucleotide sequence ID" value="NZ_JAUSRA010000001.1"/>
</dbReference>
<evidence type="ECO:0000256" key="7">
    <source>
        <dbReference type="SAM" id="MobiDB-lite"/>
    </source>
</evidence>
<dbReference type="Gene3D" id="1.25.40.10">
    <property type="entry name" value="Tetratricopeptide repeat domain"/>
    <property type="match status" value="2"/>
</dbReference>
<dbReference type="InterPro" id="IPR051677">
    <property type="entry name" value="AfsR-DnrI-RedD_regulator"/>
</dbReference>
<keyword evidence="5" id="KW-0802">TPR repeat</keyword>
<evidence type="ECO:0000259" key="8">
    <source>
        <dbReference type="PROSITE" id="PS51755"/>
    </source>
</evidence>
<reference evidence="9 10" key="1">
    <citation type="submission" date="2023-07" db="EMBL/GenBank/DDBJ databases">
        <title>Sequencing the genomes of 1000 actinobacteria strains.</title>
        <authorList>
            <person name="Klenk H.-P."/>
        </authorList>
    </citation>
    <scope>NUCLEOTIDE SEQUENCE [LARGE SCALE GENOMIC DNA]</scope>
    <source>
        <strain evidence="9 10">DSM 44710</strain>
    </source>
</reference>
<gene>
    <name evidence="9" type="ORF">J2S43_007204</name>
</gene>
<dbReference type="InterPro" id="IPR019734">
    <property type="entry name" value="TPR_rpt"/>
</dbReference>
<evidence type="ECO:0000256" key="6">
    <source>
        <dbReference type="PROSITE-ProRule" id="PRU01091"/>
    </source>
</evidence>
<dbReference type="GO" id="GO:0003677">
    <property type="term" value="F:DNA binding"/>
    <property type="evidence" value="ECO:0007669"/>
    <property type="project" value="UniProtKB-KW"/>
</dbReference>
<keyword evidence="3 6" id="KW-0238">DNA-binding</keyword>
<name>A0ABT9N4S5_9ACTN</name>
<dbReference type="Proteomes" id="UP001240984">
    <property type="component" value="Unassembled WGS sequence"/>
</dbReference>
<keyword evidence="2" id="KW-0805">Transcription regulation</keyword>
<proteinExistence type="inferred from homology"/>
<dbReference type="Pfam" id="PF03704">
    <property type="entry name" value="BTAD"/>
    <property type="match status" value="1"/>
</dbReference>
<dbReference type="InterPro" id="IPR036388">
    <property type="entry name" value="WH-like_DNA-bd_sf"/>
</dbReference>
<dbReference type="EMBL" id="JAUSRA010000001">
    <property type="protein sequence ID" value="MDP9798692.1"/>
    <property type="molecule type" value="Genomic_DNA"/>
</dbReference>
<dbReference type="SMART" id="SM01043">
    <property type="entry name" value="BTAD"/>
    <property type="match status" value="1"/>
</dbReference>
<feature type="repeat" description="TPR" evidence="5">
    <location>
        <begin position="797"/>
        <end position="830"/>
    </location>
</feature>
<evidence type="ECO:0000256" key="1">
    <source>
        <dbReference type="ARBA" id="ARBA00005820"/>
    </source>
</evidence>
<dbReference type="SUPFAM" id="SSF46894">
    <property type="entry name" value="C-terminal effector domain of the bipartite response regulators"/>
    <property type="match status" value="1"/>
</dbReference>
<evidence type="ECO:0000256" key="5">
    <source>
        <dbReference type="PROSITE-ProRule" id="PRU00339"/>
    </source>
</evidence>
<keyword evidence="4" id="KW-0804">Transcription</keyword>
<dbReference type="PROSITE" id="PS51755">
    <property type="entry name" value="OMPR_PHOB"/>
    <property type="match status" value="1"/>
</dbReference>
<evidence type="ECO:0000313" key="9">
    <source>
        <dbReference type="EMBL" id="MDP9798692.1"/>
    </source>
</evidence>
<feature type="domain" description="OmpR/PhoB-type" evidence="8">
    <location>
        <begin position="1"/>
        <end position="90"/>
    </location>
</feature>
<dbReference type="PROSITE" id="PS50005">
    <property type="entry name" value="TPR"/>
    <property type="match status" value="2"/>
</dbReference>
<dbReference type="SMART" id="SM00862">
    <property type="entry name" value="Trans_reg_C"/>
    <property type="match status" value="1"/>
</dbReference>